<evidence type="ECO:0008006" key="3">
    <source>
        <dbReference type="Google" id="ProtNLM"/>
    </source>
</evidence>
<accession>A0A1Y2C8X0</accession>
<dbReference type="EMBL" id="MCGO01000025">
    <property type="protein sequence ID" value="ORY43468.1"/>
    <property type="molecule type" value="Genomic_DNA"/>
</dbReference>
<organism evidence="1 2">
    <name type="scientific">Rhizoclosmatium globosum</name>
    <dbReference type="NCBI Taxonomy" id="329046"/>
    <lineage>
        <taxon>Eukaryota</taxon>
        <taxon>Fungi</taxon>
        <taxon>Fungi incertae sedis</taxon>
        <taxon>Chytridiomycota</taxon>
        <taxon>Chytridiomycota incertae sedis</taxon>
        <taxon>Chytridiomycetes</taxon>
        <taxon>Chytridiales</taxon>
        <taxon>Chytriomycetaceae</taxon>
        <taxon>Rhizoclosmatium</taxon>
    </lineage>
</organism>
<dbReference type="OrthoDB" id="10566859at2759"/>
<proteinExistence type="predicted"/>
<evidence type="ECO:0000313" key="1">
    <source>
        <dbReference type="EMBL" id="ORY43468.1"/>
    </source>
</evidence>
<comment type="caution">
    <text evidence="1">The sequence shown here is derived from an EMBL/GenBank/DDBJ whole genome shotgun (WGS) entry which is preliminary data.</text>
</comment>
<keyword evidence="2" id="KW-1185">Reference proteome</keyword>
<evidence type="ECO:0000313" key="2">
    <source>
        <dbReference type="Proteomes" id="UP000193642"/>
    </source>
</evidence>
<dbReference type="AlphaFoldDB" id="A0A1Y2C8X0"/>
<gene>
    <name evidence="1" type="ORF">BCR33DRAFT_851187</name>
</gene>
<reference evidence="1 2" key="1">
    <citation type="submission" date="2016-07" db="EMBL/GenBank/DDBJ databases">
        <title>Pervasive Adenine N6-methylation of Active Genes in Fungi.</title>
        <authorList>
            <consortium name="DOE Joint Genome Institute"/>
            <person name="Mondo S.J."/>
            <person name="Dannebaum R.O."/>
            <person name="Kuo R.C."/>
            <person name="Labutti K."/>
            <person name="Haridas S."/>
            <person name="Kuo A."/>
            <person name="Salamov A."/>
            <person name="Ahrendt S.R."/>
            <person name="Lipzen A."/>
            <person name="Sullivan W."/>
            <person name="Andreopoulos W.B."/>
            <person name="Clum A."/>
            <person name="Lindquist E."/>
            <person name="Daum C."/>
            <person name="Ramamoorthy G.K."/>
            <person name="Gryganskyi A."/>
            <person name="Culley D."/>
            <person name="Magnuson J.K."/>
            <person name="James T.Y."/>
            <person name="O'Malley M.A."/>
            <person name="Stajich J.E."/>
            <person name="Spatafora J.W."/>
            <person name="Visel A."/>
            <person name="Grigoriev I.V."/>
        </authorList>
    </citation>
    <scope>NUCLEOTIDE SEQUENCE [LARGE SCALE GENOMIC DNA]</scope>
    <source>
        <strain evidence="1 2">JEL800</strain>
    </source>
</reference>
<protein>
    <recommendedName>
        <fullName evidence="3">DOMON domain-containing protein</fullName>
    </recommendedName>
</protein>
<dbReference type="Proteomes" id="UP000193642">
    <property type="component" value="Unassembled WGS sequence"/>
</dbReference>
<name>A0A1Y2C8X0_9FUNG</name>
<sequence length="203" mass="21586">MLVLLLLATSIAASFTDNASKNFTFAADASGVCITGPVALNTYIALGIPPQQPNATKNLMTNATMLLVYQSEFGSRLVKGKGSSLPTFEQASNAAVLNRTTYSNGMLHVCFEQNVDASATLFIWATGAISKGVVQQHKASDHGIVRNVSLFDKKNSTPVSSVMATAVITKPPPTFILARTKTSHDFNLVFNLGGLALLFSLFL</sequence>